<name>A0ABQ9ERD0_TEGGR</name>
<organism evidence="6 7">
    <name type="scientific">Tegillarca granosa</name>
    <name type="common">Malaysian cockle</name>
    <name type="synonym">Anadara granosa</name>
    <dbReference type="NCBI Taxonomy" id="220873"/>
    <lineage>
        <taxon>Eukaryota</taxon>
        <taxon>Metazoa</taxon>
        <taxon>Spiralia</taxon>
        <taxon>Lophotrochozoa</taxon>
        <taxon>Mollusca</taxon>
        <taxon>Bivalvia</taxon>
        <taxon>Autobranchia</taxon>
        <taxon>Pteriomorphia</taxon>
        <taxon>Arcoida</taxon>
        <taxon>Arcoidea</taxon>
        <taxon>Arcidae</taxon>
        <taxon>Tegillarca</taxon>
    </lineage>
</organism>
<evidence type="ECO:0000256" key="3">
    <source>
        <dbReference type="ARBA" id="ARBA00023054"/>
    </source>
</evidence>
<dbReference type="EMBL" id="JARBDR010000813">
    <property type="protein sequence ID" value="KAJ8306115.1"/>
    <property type="molecule type" value="Genomic_DNA"/>
</dbReference>
<evidence type="ECO:0000256" key="4">
    <source>
        <dbReference type="ARBA" id="ARBA00023212"/>
    </source>
</evidence>
<keyword evidence="2" id="KW-0963">Cytoplasm</keyword>
<evidence type="ECO:0000313" key="6">
    <source>
        <dbReference type="EMBL" id="KAJ8306115.1"/>
    </source>
</evidence>
<keyword evidence="3" id="KW-0175">Coiled coil</keyword>
<evidence type="ECO:0000313" key="7">
    <source>
        <dbReference type="Proteomes" id="UP001217089"/>
    </source>
</evidence>
<evidence type="ECO:0000256" key="1">
    <source>
        <dbReference type="ARBA" id="ARBA00004300"/>
    </source>
</evidence>
<feature type="region of interest" description="Disordered" evidence="5">
    <location>
        <begin position="1"/>
        <end position="62"/>
    </location>
</feature>
<feature type="compositionally biased region" description="Basic and acidic residues" evidence="5">
    <location>
        <begin position="39"/>
        <end position="62"/>
    </location>
</feature>
<sequence length="607" mass="71547">MASPSFLASPNMPGAGSSGTGLAHQLPKLTSETELQKLLADERMRSQMHKTNFEQLKEEHRRLQDEYSRLEDEIKKTIEESKIVQEKYKSMYEQSRKEVTDLTSELEEVKSKVVTPKRLEIMRMQIVEQVEKTYKERYQKQDQEIEEYRTAMNKIKVDEVTHKSKVEATNVKMDMLKQRGDLERERDKLANIVEDMQTKLEISKHTIDQQSRALSEKERDVVRRVQAAREEEFIKLAKVENEKLELETKLQENDKRRIDEDAYRHAEKEKMEERIRAANDAKDAAEREVLILKTKLSHHHSVDDQLERERSENSELKSKIHRLESELSSFGDREHDITDESIRLRNQVELLKEELKLTKSQLHKIQDNHDLIISQQKTAFIDDKSQLELRVHELQEKLGQVQKKYQKALLMYKKYKKKSLYVIDNVKDKLALMEAKNEELSLEKKALEQCVPQDTFNRLKKQWKDLQRRHNEFRRVLLCGVTQIICLDLSSEMDKVTFRSRAGKKNVELPHVEGDQTVIPPPFIVRTLLVYGRSYCQIDFKGKEEIFDRICDLDEKGQSFIFESARNPTRLYDQMAQLLAHPLQRPHQTDISYRLHNVADVDNLEVV</sequence>
<dbReference type="PANTHER" id="PTHR23170:SF2">
    <property type="entry name" value="CENTROSOMAL PROTEIN OF 83 KDA"/>
    <property type="match status" value="1"/>
</dbReference>
<comment type="caution">
    <text evidence="6">The sequence shown here is derived from an EMBL/GenBank/DDBJ whole genome shotgun (WGS) entry which is preliminary data.</text>
</comment>
<accession>A0ABQ9ERD0</accession>
<evidence type="ECO:0000256" key="2">
    <source>
        <dbReference type="ARBA" id="ARBA00022490"/>
    </source>
</evidence>
<evidence type="ECO:0000256" key="5">
    <source>
        <dbReference type="SAM" id="MobiDB-lite"/>
    </source>
</evidence>
<proteinExistence type="predicted"/>
<dbReference type="InterPro" id="IPR052116">
    <property type="entry name" value="Centro_Cilium_Assembly"/>
</dbReference>
<dbReference type="Proteomes" id="UP001217089">
    <property type="component" value="Unassembled WGS sequence"/>
</dbReference>
<dbReference type="PANTHER" id="PTHR23170">
    <property type="entry name" value="NY-REN-58 ANTIGEN"/>
    <property type="match status" value="1"/>
</dbReference>
<gene>
    <name evidence="6" type="ORF">KUTeg_016660</name>
</gene>
<reference evidence="6 7" key="1">
    <citation type="submission" date="2022-12" db="EMBL/GenBank/DDBJ databases">
        <title>Chromosome-level genome of Tegillarca granosa.</title>
        <authorList>
            <person name="Kim J."/>
        </authorList>
    </citation>
    <scope>NUCLEOTIDE SEQUENCE [LARGE SCALE GENOMIC DNA]</scope>
    <source>
        <strain evidence="6">Teg-2019</strain>
        <tissue evidence="6">Adductor muscle</tissue>
    </source>
</reference>
<keyword evidence="7" id="KW-1185">Reference proteome</keyword>
<comment type="subcellular location">
    <subcellularLocation>
        <location evidence="1">Cytoplasm</location>
        <location evidence="1">Cytoskeleton</location>
        <location evidence="1">Microtubule organizing center</location>
        <location evidence="1">Centrosome</location>
    </subcellularLocation>
</comment>
<keyword evidence="4" id="KW-0206">Cytoskeleton</keyword>
<protein>
    <submittedName>
        <fullName evidence="6">Uncharacterized protein</fullName>
    </submittedName>
</protein>